<name>A0ABW5JCF8_9BACT</name>
<dbReference type="InterPro" id="IPR017853">
    <property type="entry name" value="GH"/>
</dbReference>
<dbReference type="Proteomes" id="UP001597510">
    <property type="component" value="Unassembled WGS sequence"/>
</dbReference>
<sequence length="779" mass="87621">MATSKPEFQGKVLKHASSNNYCGLYKRRLINTSGVVATQYYWLPTNQNGDIVDQRGNIMNGTFASAETANDSGNWPSGYDTFVDWQNERFLSLMVSYPFSDINAAKEAITEWCNEKSGINNIVVPIFWNDIFDVYDAEISKGDVPARRQVDNFNSSWAKQDEYLNFVKAKGKRVSLLVCLFLGRNTESIAYPEVQYATNKYFWGINNNEKDEYGNGIGITYYGDGHPSLADKSSGSGRSMMKDFFQKVVTRYAHPDKLGAQLNWISPVITAQMEFGYNYENTVGALTAPALSGYHTKTIEGFRTWLASEVNPNRYENIMALRTKWGMYFEDFSDVTPPTTGIPFGIAQTQHFAALFKTNRGKDWWMYLSYLLVDFANELKVIVNNYAPQAKFVLSFGGNTPSDELVIMRGTYDVIKWGDVSHGIKTAFGIDTRQGKDTVAMSLDYIQNYPNKKQTELHYIDYGNKDGNGKVIDPPSVVEPRMIDSGKAAIMNGVKDLMFIAMKSHNEYYNMLKRVYDALMPYWVNPPARDTGNRSAQVTLNDLLDSGGRKGVEAWESAGGSNSLRVNFKFLNSGGGGDGGDGGGGDDLPYSMSLFPDIQTYYFRDNLSRNSYYYTTNPAIQPEYDATRVPFLVSSHGITVPLGVTKTKSHITITDQDGIVWVKMIQTKGVNQYENQVNYSNNHKELRNPPNVGEDCRFWLPIPPDGGWYDVKIDVFDAACRFEVFHADNTAPGGISYDSVKDRAYTAAETSETIRLPKSILTQQNVNHRVIKINNNRWV</sequence>
<protein>
    <submittedName>
        <fullName evidence="1">Uncharacterized protein</fullName>
    </submittedName>
</protein>
<dbReference type="EMBL" id="JBHULC010000033">
    <property type="protein sequence ID" value="MFD2523318.1"/>
    <property type="molecule type" value="Genomic_DNA"/>
</dbReference>
<accession>A0ABW5JCF8</accession>
<proteinExistence type="predicted"/>
<keyword evidence="2" id="KW-1185">Reference proteome</keyword>
<dbReference type="RefSeq" id="WP_340240700.1">
    <property type="nucleotide sequence ID" value="NZ_JBBEWC010000024.1"/>
</dbReference>
<gene>
    <name evidence="1" type="ORF">ACFSR2_20640</name>
</gene>
<reference evidence="2" key="1">
    <citation type="journal article" date="2019" name="Int. J. Syst. Evol. Microbiol.">
        <title>The Global Catalogue of Microorganisms (GCM) 10K type strain sequencing project: providing services to taxonomists for standard genome sequencing and annotation.</title>
        <authorList>
            <consortium name="The Broad Institute Genomics Platform"/>
            <consortium name="The Broad Institute Genome Sequencing Center for Infectious Disease"/>
            <person name="Wu L."/>
            <person name="Ma J."/>
        </authorList>
    </citation>
    <scope>NUCLEOTIDE SEQUENCE [LARGE SCALE GENOMIC DNA]</scope>
    <source>
        <strain evidence="2">KCTC 52344</strain>
    </source>
</reference>
<organism evidence="1 2">
    <name type="scientific">Emticicia soli</name>
    <dbReference type="NCBI Taxonomy" id="2027878"/>
    <lineage>
        <taxon>Bacteria</taxon>
        <taxon>Pseudomonadati</taxon>
        <taxon>Bacteroidota</taxon>
        <taxon>Cytophagia</taxon>
        <taxon>Cytophagales</taxon>
        <taxon>Leadbetterellaceae</taxon>
        <taxon>Emticicia</taxon>
    </lineage>
</organism>
<comment type="caution">
    <text evidence="1">The sequence shown here is derived from an EMBL/GenBank/DDBJ whole genome shotgun (WGS) entry which is preliminary data.</text>
</comment>
<dbReference type="Gene3D" id="3.20.20.80">
    <property type="entry name" value="Glycosidases"/>
    <property type="match status" value="1"/>
</dbReference>
<evidence type="ECO:0000313" key="1">
    <source>
        <dbReference type="EMBL" id="MFD2523318.1"/>
    </source>
</evidence>
<evidence type="ECO:0000313" key="2">
    <source>
        <dbReference type="Proteomes" id="UP001597510"/>
    </source>
</evidence>
<dbReference type="SUPFAM" id="SSF51445">
    <property type="entry name" value="(Trans)glycosidases"/>
    <property type="match status" value="1"/>
</dbReference>